<dbReference type="Proteomes" id="UP000193067">
    <property type="component" value="Unassembled WGS sequence"/>
</dbReference>
<name>A0A1Y2IJ84_TRAC3</name>
<evidence type="ECO:0000313" key="1">
    <source>
        <dbReference type="EMBL" id="OSD01236.1"/>
    </source>
</evidence>
<dbReference type="EMBL" id="KZ084113">
    <property type="protein sequence ID" value="OSD01236.1"/>
    <property type="molecule type" value="Genomic_DNA"/>
</dbReference>
<accession>A0A1Y2IJ84</accession>
<sequence>MYTACAPCPFTLESKDRIVPSAFTIRIVERAGIQMLARGLLFSGRTTKSQ</sequence>
<organism evidence="1 2">
    <name type="scientific">Trametes coccinea (strain BRFM310)</name>
    <name type="common">Pycnoporus coccineus</name>
    <dbReference type="NCBI Taxonomy" id="1353009"/>
    <lineage>
        <taxon>Eukaryota</taxon>
        <taxon>Fungi</taxon>
        <taxon>Dikarya</taxon>
        <taxon>Basidiomycota</taxon>
        <taxon>Agaricomycotina</taxon>
        <taxon>Agaricomycetes</taxon>
        <taxon>Polyporales</taxon>
        <taxon>Polyporaceae</taxon>
        <taxon>Trametes</taxon>
    </lineage>
</organism>
<reference evidence="1 2" key="1">
    <citation type="journal article" date="2015" name="Biotechnol. Biofuels">
        <title>Enhanced degradation of softwood versus hardwood by the white-rot fungus Pycnoporus coccineus.</title>
        <authorList>
            <person name="Couturier M."/>
            <person name="Navarro D."/>
            <person name="Chevret D."/>
            <person name="Henrissat B."/>
            <person name="Piumi F."/>
            <person name="Ruiz-Duenas F.J."/>
            <person name="Martinez A.T."/>
            <person name="Grigoriev I.V."/>
            <person name="Riley R."/>
            <person name="Lipzen A."/>
            <person name="Berrin J.G."/>
            <person name="Master E.R."/>
            <person name="Rosso M.N."/>
        </authorList>
    </citation>
    <scope>NUCLEOTIDE SEQUENCE [LARGE SCALE GENOMIC DNA]</scope>
    <source>
        <strain evidence="1 2">BRFM310</strain>
    </source>
</reference>
<protein>
    <submittedName>
        <fullName evidence="1">Uncharacterized protein</fullName>
    </submittedName>
</protein>
<dbReference type="AlphaFoldDB" id="A0A1Y2IJ84"/>
<proteinExistence type="predicted"/>
<keyword evidence="2" id="KW-1185">Reference proteome</keyword>
<evidence type="ECO:0000313" key="2">
    <source>
        <dbReference type="Proteomes" id="UP000193067"/>
    </source>
</evidence>
<gene>
    <name evidence="1" type="ORF">PYCCODRAFT_557065</name>
</gene>